<dbReference type="InterPro" id="IPR036482">
    <property type="entry name" value="Regulatory_HutP_sf"/>
</dbReference>
<dbReference type="SUPFAM" id="SSF111064">
    <property type="entry name" value="Hut operon positive regulatory protein HutP"/>
    <property type="match status" value="1"/>
</dbReference>
<accession>A0A2C9NUZ3</accession>
<comment type="similarity">
    <text evidence="2">Belongs to the HutP family.</text>
</comment>
<reference evidence="7 8" key="1">
    <citation type="submission" date="2017-06" db="EMBL/GenBank/DDBJ databases">
        <title>Salmonella reference genomes for public health.</title>
        <authorList>
            <person name="Robertson J."/>
            <person name="Yoshida C."/>
            <person name="Gurnik S."/>
            <person name="Nash J."/>
        </authorList>
    </citation>
    <scope>NUCLEOTIDE SEQUENCE [LARGE SCALE GENOMIC DNA]</scope>
    <source>
        <strain evidence="7 8">S-1643</strain>
    </source>
</reference>
<protein>
    <recommendedName>
        <fullName evidence="3">Hut operon positive regulatory protein</fullName>
    </recommendedName>
</protein>
<dbReference type="GO" id="GO:0003723">
    <property type="term" value="F:RNA binding"/>
    <property type="evidence" value="ECO:0007669"/>
    <property type="project" value="UniProtKB-KW"/>
</dbReference>
<organism evidence="7 8">
    <name type="scientific">Salmonella enterica subsp. enterica serovar Macclesfield str. S-1643</name>
    <dbReference type="NCBI Taxonomy" id="1242107"/>
    <lineage>
        <taxon>Bacteria</taxon>
        <taxon>Pseudomonadati</taxon>
        <taxon>Pseudomonadota</taxon>
        <taxon>Gammaproteobacteria</taxon>
        <taxon>Enterobacterales</taxon>
        <taxon>Enterobacteriaceae</taxon>
        <taxon>Salmonella</taxon>
    </lineage>
</organism>
<dbReference type="AlphaFoldDB" id="A0A2C9NUZ3"/>
<evidence type="ECO:0000256" key="6">
    <source>
        <dbReference type="ARBA" id="ARBA00023163"/>
    </source>
</evidence>
<dbReference type="RefSeq" id="WP_080244689.1">
    <property type="nucleotide sequence ID" value="NZ_CP022117.1"/>
</dbReference>
<comment type="function">
    <text evidence="1">Antiterminator that binds to cis-acting regulatory sequences on the mRNA in the presence of histidine, thereby suppressing transcription termination and activating the hut operon for histidine utilization.</text>
</comment>
<dbReference type="EMBL" id="CP022117">
    <property type="protein sequence ID" value="ASG15023.1"/>
    <property type="molecule type" value="Genomic_DNA"/>
</dbReference>
<sequence>MYSFQRMKPGQIALLASLCTQEEEESFRQQLLTEKPEHRVGFAFMTGTSGEIKNKLQRCVIGCALKNHITPRQDSAIFTLCRTSHLALTNALANNIADDRLRLKVALVSNGSWLAVSIYGETLVYQRMSHEIMGFCLHRYSPA</sequence>
<keyword evidence="6" id="KW-0804">Transcription</keyword>
<evidence type="ECO:0000256" key="2">
    <source>
        <dbReference type="ARBA" id="ARBA00009992"/>
    </source>
</evidence>
<keyword evidence="4" id="KW-0694">RNA-binding</keyword>
<proteinExistence type="inferred from homology"/>
<dbReference type="Pfam" id="PF09021">
    <property type="entry name" value="HutP"/>
    <property type="match status" value="1"/>
</dbReference>
<evidence type="ECO:0000256" key="1">
    <source>
        <dbReference type="ARBA" id="ARBA00002945"/>
    </source>
</evidence>
<evidence type="ECO:0000256" key="5">
    <source>
        <dbReference type="ARBA" id="ARBA00023015"/>
    </source>
</evidence>
<dbReference type="Gene3D" id="3.40.1510.10">
    <property type="entry name" value="Hut operon regulatory protein HutP"/>
    <property type="match status" value="1"/>
</dbReference>
<gene>
    <name evidence="7" type="ORF">LFZ25_03100</name>
</gene>
<name>A0A2C9NUZ3_SALET</name>
<dbReference type="InterPro" id="IPR015111">
    <property type="entry name" value="Regulatory_HutP"/>
</dbReference>
<dbReference type="CDD" id="cd11640">
    <property type="entry name" value="HutP"/>
    <property type="match status" value="1"/>
</dbReference>
<evidence type="ECO:0000313" key="8">
    <source>
        <dbReference type="Proteomes" id="UP000197157"/>
    </source>
</evidence>
<keyword evidence="5" id="KW-0805">Transcription regulation</keyword>
<dbReference type="Proteomes" id="UP000197157">
    <property type="component" value="Chromosome"/>
</dbReference>
<evidence type="ECO:0000256" key="4">
    <source>
        <dbReference type="ARBA" id="ARBA00022884"/>
    </source>
</evidence>
<evidence type="ECO:0000313" key="7">
    <source>
        <dbReference type="EMBL" id="ASG15023.1"/>
    </source>
</evidence>
<evidence type="ECO:0000256" key="3">
    <source>
        <dbReference type="ARBA" id="ARBA00019377"/>
    </source>
</evidence>